<dbReference type="EMBL" id="CP046915">
    <property type="protein sequence ID" value="QGZ65641.1"/>
    <property type="molecule type" value="Genomic_DNA"/>
</dbReference>
<keyword evidence="3" id="KW-1185">Reference proteome</keyword>
<accession>A0A7Z2GPL9</accession>
<evidence type="ECO:0000313" key="3">
    <source>
        <dbReference type="Proteomes" id="UP000433577"/>
    </source>
</evidence>
<feature type="chain" id="PRO_5031466422" evidence="1">
    <location>
        <begin position="20"/>
        <end position="108"/>
    </location>
</feature>
<dbReference type="OrthoDB" id="9100365at2"/>
<name>A0A7Z2GPL9_9BURK</name>
<protein>
    <submittedName>
        <fullName evidence="2">Uncharacterized protein</fullName>
    </submittedName>
</protein>
<dbReference type="AlphaFoldDB" id="A0A7Z2GPL9"/>
<reference evidence="2 3" key="1">
    <citation type="submission" date="2019-12" db="EMBL/GenBank/DDBJ databases">
        <title>Paraburkholderia acidiphila 7Q-K02 sp. nov and Paraburkholderia acidisoli DHF22 sp. nov., two strains isolated from forest soil.</title>
        <authorList>
            <person name="Gao Z."/>
            <person name="Qiu L."/>
        </authorList>
    </citation>
    <scope>NUCLEOTIDE SEQUENCE [LARGE SCALE GENOMIC DNA]</scope>
    <source>
        <strain evidence="2 3">DHF22</strain>
    </source>
</reference>
<dbReference type="Proteomes" id="UP000433577">
    <property type="component" value="Chromosome 3"/>
</dbReference>
<gene>
    <name evidence="2" type="ORF">FAZ98_28285</name>
</gene>
<keyword evidence="1" id="KW-0732">Signal</keyword>
<sequence>MKQTLFSLLLAVGVTSAHAQSCPHGAPVRVTGDVPAAISYDVFSHLYPLKADVLARMTAAQQVTMIPNGTVVCTITDDGVPNPGAVLVAGPQGRMNYWLSSASVQPVR</sequence>
<proteinExistence type="predicted"/>
<dbReference type="KEGG" id="pacs:FAZ98_28285"/>
<evidence type="ECO:0000313" key="2">
    <source>
        <dbReference type="EMBL" id="QGZ65641.1"/>
    </source>
</evidence>
<organism evidence="2 3">
    <name type="scientific">Paraburkholderia acidisoli</name>
    <dbReference type="NCBI Taxonomy" id="2571748"/>
    <lineage>
        <taxon>Bacteria</taxon>
        <taxon>Pseudomonadati</taxon>
        <taxon>Pseudomonadota</taxon>
        <taxon>Betaproteobacteria</taxon>
        <taxon>Burkholderiales</taxon>
        <taxon>Burkholderiaceae</taxon>
        <taxon>Paraburkholderia</taxon>
    </lineage>
</organism>
<feature type="signal peptide" evidence="1">
    <location>
        <begin position="1"/>
        <end position="19"/>
    </location>
</feature>
<dbReference type="RefSeq" id="WP_158956285.1">
    <property type="nucleotide sequence ID" value="NZ_CP046915.1"/>
</dbReference>
<evidence type="ECO:0000256" key="1">
    <source>
        <dbReference type="SAM" id="SignalP"/>
    </source>
</evidence>